<dbReference type="Proteomes" id="UP001055437">
    <property type="component" value="Chromosome"/>
</dbReference>
<evidence type="ECO:0000259" key="1">
    <source>
        <dbReference type="Pfam" id="PF14344"/>
    </source>
</evidence>
<keyword evidence="3" id="KW-1185">Reference proteome</keyword>
<dbReference type="RefSeq" id="WP_066677019.1">
    <property type="nucleotide sequence ID" value="NZ_CABMIZ010000021.1"/>
</dbReference>
<dbReference type="InterPro" id="IPR025510">
    <property type="entry name" value="DUF4397"/>
</dbReference>
<dbReference type="EMBL" id="CP099799">
    <property type="protein sequence ID" value="USS00068.1"/>
    <property type="molecule type" value="Genomic_DNA"/>
</dbReference>
<protein>
    <submittedName>
        <fullName evidence="2">DUF4397 domain-containing protein</fullName>
    </submittedName>
</protein>
<organism evidence="2 3">
    <name type="scientific">Clostridium septicum</name>
    <dbReference type="NCBI Taxonomy" id="1504"/>
    <lineage>
        <taxon>Bacteria</taxon>
        <taxon>Bacillati</taxon>
        <taxon>Bacillota</taxon>
        <taxon>Clostridia</taxon>
        <taxon>Eubacteriales</taxon>
        <taxon>Clostridiaceae</taxon>
        <taxon>Clostridium</taxon>
    </lineage>
</organism>
<name>A0ABY5AX81_CLOSE</name>
<proteinExistence type="predicted"/>
<dbReference type="GeneID" id="303559630"/>
<gene>
    <name evidence="2" type="ORF">NH397_11250</name>
</gene>
<accession>A0ABY5AX81</accession>
<dbReference type="Pfam" id="PF14344">
    <property type="entry name" value="DUF4397"/>
    <property type="match status" value="1"/>
</dbReference>
<reference evidence="2" key="1">
    <citation type="submission" date="2022-06" db="EMBL/GenBank/DDBJ databases">
        <authorList>
            <person name="Holder M.E."/>
            <person name="Ajami N.J."/>
            <person name="Petrosino J.F."/>
        </authorList>
    </citation>
    <scope>NUCLEOTIDE SEQUENCE</scope>
    <source>
        <strain evidence="2">RMA 8861</strain>
    </source>
</reference>
<evidence type="ECO:0000313" key="3">
    <source>
        <dbReference type="Proteomes" id="UP001055437"/>
    </source>
</evidence>
<evidence type="ECO:0000313" key="2">
    <source>
        <dbReference type="EMBL" id="USS00068.1"/>
    </source>
</evidence>
<feature type="domain" description="DUF4397" evidence="1">
    <location>
        <begin position="14"/>
        <end position="125"/>
    </location>
</feature>
<sequence>MILFRDNLPDLQCKIRLIHAIPSAPAVDIYANGELIAKDLSFSDLSCYTTVAPGNYEVQLYVAGTYDTPLLTKNIDLLPNSASTISAITLNNNIDLFVLNDANTPGQINNSFLRFINLSSNSPLLTLSLPNDISLFNSVEYIETTGYYPLSPGIYNYKVSFGSSEGLFKFIKDLKLDNGKFYTIYIIGLFNNTPQLGYIIAQDGV</sequence>